<proteinExistence type="predicted"/>
<reference evidence="2" key="1">
    <citation type="journal article" date="2020" name="Nature">
        <title>Giant virus diversity and host interactions through global metagenomics.</title>
        <authorList>
            <person name="Schulz F."/>
            <person name="Roux S."/>
            <person name="Paez-Espino D."/>
            <person name="Jungbluth S."/>
            <person name="Walsh D.A."/>
            <person name="Denef V.J."/>
            <person name="McMahon K.D."/>
            <person name="Konstantinidis K.T."/>
            <person name="Eloe-Fadrosh E.A."/>
            <person name="Kyrpides N.C."/>
            <person name="Woyke T."/>
        </authorList>
    </citation>
    <scope>NUCLEOTIDE SEQUENCE</scope>
    <source>
        <strain evidence="2">GVMAG-S-3300013094-109</strain>
    </source>
</reference>
<evidence type="ECO:0000256" key="1">
    <source>
        <dbReference type="SAM" id="Phobius"/>
    </source>
</evidence>
<keyword evidence="1" id="KW-0472">Membrane</keyword>
<feature type="transmembrane region" description="Helical" evidence="1">
    <location>
        <begin position="7"/>
        <end position="24"/>
    </location>
</feature>
<keyword evidence="1" id="KW-1133">Transmembrane helix</keyword>
<protein>
    <submittedName>
        <fullName evidence="2">Uncharacterized protein</fullName>
    </submittedName>
</protein>
<dbReference type="EMBL" id="MN740989">
    <property type="protein sequence ID" value="QHU21380.1"/>
    <property type="molecule type" value="Genomic_DNA"/>
</dbReference>
<name>A0A6C0KXH6_9ZZZZ</name>
<organism evidence="2">
    <name type="scientific">viral metagenome</name>
    <dbReference type="NCBI Taxonomy" id="1070528"/>
    <lineage>
        <taxon>unclassified sequences</taxon>
        <taxon>metagenomes</taxon>
        <taxon>organismal metagenomes</taxon>
    </lineage>
</organism>
<keyword evidence="1" id="KW-0812">Transmembrane</keyword>
<sequence>MSSFSTIITHIIIFIHMKLLISFIKKCLNQFSTLIQVYFLFITNFIIEII</sequence>
<feature type="transmembrane region" description="Helical" evidence="1">
    <location>
        <begin position="30"/>
        <end position="47"/>
    </location>
</feature>
<evidence type="ECO:0000313" key="2">
    <source>
        <dbReference type="EMBL" id="QHU21380.1"/>
    </source>
</evidence>
<dbReference type="AlphaFoldDB" id="A0A6C0KXH6"/>
<accession>A0A6C0KXH6</accession>